<name>A0A7R7MVF7_MYCIT</name>
<sequence>MTSAAPSSTPNAEAKVSGLIASLAGNSIQVTKEDNATAAVNFTSTTKITEAVPAGLPDVTQGSCLSVKPTEGSAPGQPVTAAKVKISESVNGTCPKPHESTPGGASSTPPSGSPSPAPAKPAWVRGSVASVSGNTINLTGTDASGNTTQTTVTVDDKTKYTKQTSANTEAIAPGKCLSARGTTDSGGALQATSIKLRQAVDGKCGKPKQPGQGG</sequence>
<accession>A0A7R7MVF7</accession>
<dbReference type="EMBL" id="AP024255">
    <property type="protein sequence ID" value="BCP00486.1"/>
    <property type="molecule type" value="Genomic_DNA"/>
</dbReference>
<feature type="domain" description="DUF5666" evidence="2">
    <location>
        <begin position="125"/>
        <end position="195"/>
    </location>
</feature>
<evidence type="ECO:0000256" key="1">
    <source>
        <dbReference type="SAM" id="MobiDB-lite"/>
    </source>
</evidence>
<evidence type="ECO:0000259" key="2">
    <source>
        <dbReference type="Pfam" id="PF18914"/>
    </source>
</evidence>
<organism evidence="3 4">
    <name type="scientific">Mycobacterium intracellulare</name>
    <dbReference type="NCBI Taxonomy" id="1767"/>
    <lineage>
        <taxon>Bacteria</taxon>
        <taxon>Bacillati</taxon>
        <taxon>Actinomycetota</taxon>
        <taxon>Actinomycetes</taxon>
        <taxon>Mycobacteriales</taxon>
        <taxon>Mycobacteriaceae</taxon>
        <taxon>Mycobacterium</taxon>
        <taxon>Mycobacterium avium complex (MAC)</taxon>
    </lineage>
</organism>
<dbReference type="AlphaFoldDB" id="A0A7R7MVF7"/>
<feature type="region of interest" description="Disordered" evidence="1">
    <location>
        <begin position="50"/>
        <end position="128"/>
    </location>
</feature>
<dbReference type="Pfam" id="PF18914">
    <property type="entry name" value="DUF5666"/>
    <property type="match status" value="1"/>
</dbReference>
<protein>
    <recommendedName>
        <fullName evidence="2">DUF5666 domain-containing protein</fullName>
    </recommendedName>
</protein>
<gene>
    <name evidence="3" type="ORF">MINTM018_32550</name>
</gene>
<feature type="compositionally biased region" description="Low complexity" evidence="1">
    <location>
        <begin position="100"/>
        <end position="110"/>
    </location>
</feature>
<proteinExistence type="predicted"/>
<dbReference type="Proteomes" id="UP000595205">
    <property type="component" value="Chromosome"/>
</dbReference>
<evidence type="ECO:0000313" key="4">
    <source>
        <dbReference type="Proteomes" id="UP000595205"/>
    </source>
</evidence>
<evidence type="ECO:0000313" key="3">
    <source>
        <dbReference type="EMBL" id="BCP00486.1"/>
    </source>
</evidence>
<reference evidence="3 4" key="1">
    <citation type="submission" date="2020-12" db="EMBL/GenBank/DDBJ databases">
        <title>Genome sequence of clinical Mycobacterium intracellulare strains.</title>
        <authorList>
            <person name="Tateishi Y."/>
            <person name="Matsumoto S."/>
            <person name="Fukushima Y."/>
            <person name="Nakajima C."/>
            <person name="Suzuki Y."/>
        </authorList>
    </citation>
    <scope>NUCLEOTIDE SEQUENCE [LARGE SCALE GENOMIC DNA]</scope>
    <source>
        <strain evidence="3 4">M018</strain>
    </source>
</reference>
<dbReference type="InterPro" id="IPR043724">
    <property type="entry name" value="DUF5666"/>
</dbReference>